<name>A0AC61QSE8_9BACT</name>
<comment type="caution">
    <text evidence="1">The sequence shown here is derived from an EMBL/GenBank/DDBJ whole genome shotgun (WGS) entry which is preliminary data.</text>
</comment>
<organism evidence="1 2">
    <name type="scientific">Palleniella muris</name>
    <dbReference type="NCBI Taxonomy" id="3038145"/>
    <lineage>
        <taxon>Bacteria</taxon>
        <taxon>Pseudomonadati</taxon>
        <taxon>Bacteroidota</taxon>
        <taxon>Bacteroidia</taxon>
        <taxon>Bacteroidales</taxon>
        <taxon>Prevotellaceae</taxon>
        <taxon>Palleniella</taxon>
    </lineage>
</organism>
<sequence length="640" mass="73341">MKRLFLFLLFGLFVIATFGQAKSGEQPEHINAEWVKANYTKREVMIKMRDGINLFTAIYEPNDKSVKHPILMQRTCYSASPYGEDNFADIWNSAKTYVENGYILVFQDVRGKNMSDGEYENIRPFIENKSLKKKKGKKIDTDEASDTYDTAEWLVKNTNNNGRIGVYGMSYPGFYATMAALSGHPAIKAVSPQAPVTDWFRGDDVHHNGAFFIMDMYNFLFWFEKAMTKQAHQKGFDGSKIRTTETLVKNDVYTDYLRMGAVKNFSASYGDSIASWNEVMNHPNLDEYWESHNVSLHCHDVKPAVMVVGGLFDAVCCYGAFRTYEAIREQSPATELYLVEGPWAHGGWTSSAREYFGNVRFASNMTSDWYHKNIEYPFFAYYLEGKGNKPAPGAKVYDTGTCRWKHYPDGWNNKAETTPYYLAANGELVTEKPLVQDFKTYISDPNKPVPYQMTPSKRRTTTYMLDDQRFASQRPDVLVYQTEPLTSELVLEGEVEVNLEVSISTTDADFVVKVIDVFPEDFAYKQDDNLSPHHSNEYPMSGYQMLVRGDIMRGKYRESFAEPVPFVPGEKTTVKYRLPSLCHTFKSGHRLMIQVQSSWFPLADRNPQKFCDIYHCDDSDFQSSQIKIFNTSSVCLPIKK</sequence>
<dbReference type="Proteomes" id="UP000308886">
    <property type="component" value="Unassembled WGS sequence"/>
</dbReference>
<gene>
    <name evidence="1" type="ORF">E5358_03530</name>
</gene>
<evidence type="ECO:0000313" key="1">
    <source>
        <dbReference type="EMBL" id="TGX83336.1"/>
    </source>
</evidence>
<protein>
    <submittedName>
        <fullName evidence="1">CocE/NonD family hydrolase</fullName>
    </submittedName>
</protein>
<accession>A0AC61QSE8</accession>
<keyword evidence="2" id="KW-1185">Reference proteome</keyword>
<keyword evidence="1" id="KW-0378">Hydrolase</keyword>
<evidence type="ECO:0000313" key="2">
    <source>
        <dbReference type="Proteomes" id="UP000308886"/>
    </source>
</evidence>
<proteinExistence type="predicted"/>
<dbReference type="EMBL" id="SRZC01000004">
    <property type="protein sequence ID" value="TGX83336.1"/>
    <property type="molecule type" value="Genomic_DNA"/>
</dbReference>
<reference evidence="1" key="1">
    <citation type="submission" date="2019-04" db="EMBL/GenBank/DDBJ databases">
        <title>Microbes associate with the intestines of laboratory mice.</title>
        <authorList>
            <person name="Navarre W."/>
            <person name="Wong E."/>
            <person name="Huang K."/>
            <person name="Tropini C."/>
            <person name="Ng K."/>
            <person name="Yu B."/>
        </authorList>
    </citation>
    <scope>NUCLEOTIDE SEQUENCE</scope>
    <source>
        <strain evidence="1">NM73_A23</strain>
    </source>
</reference>